<protein>
    <recommendedName>
        <fullName evidence="3">Deoxyribonuclease NucA/NucB domain-containing protein</fullName>
    </recommendedName>
</protein>
<comment type="caution">
    <text evidence="4">The sequence shown here is derived from an EMBL/GenBank/DDBJ whole genome shotgun (WGS) entry which is preliminary data.</text>
</comment>
<feature type="signal peptide" evidence="2">
    <location>
        <begin position="1"/>
        <end position="22"/>
    </location>
</feature>
<dbReference type="eggNOG" id="ENOG5030HT9">
    <property type="taxonomic scope" value="Bacteria"/>
</dbReference>
<dbReference type="EMBL" id="JRTT01000010">
    <property type="protein sequence ID" value="KHD77569.1"/>
    <property type="molecule type" value="Genomic_DNA"/>
</dbReference>
<proteinExistence type="predicted"/>
<accession>A0A0A6USX3</accession>
<dbReference type="RefSeq" id="WP_043524089.1">
    <property type="nucleotide sequence ID" value="NZ_BAABKU010000015.1"/>
</dbReference>
<evidence type="ECO:0000313" key="5">
    <source>
        <dbReference type="Proteomes" id="UP000054537"/>
    </source>
</evidence>
<feature type="chain" id="PRO_5002034092" description="Deoxyribonuclease NucA/NucB domain-containing protein" evidence="2">
    <location>
        <begin position="23"/>
        <end position="498"/>
    </location>
</feature>
<feature type="compositionally biased region" description="Acidic residues" evidence="1">
    <location>
        <begin position="484"/>
        <end position="498"/>
    </location>
</feature>
<sequence>MLVWAAVSGLVLALTPAAGAQAAPEKKTYKIIPYVISDPDLVKNPQRVVTEFAKSKNLDALGIAPATANGPSKSKRRAAALAEPVSFVTDSSRFNGGKKPADPYNYIAGDECEANYDRASADAGWIKNRFSYCQIHLVYMPAVECGIFPPSCKVVGNFLSSNTLVGRGKIGAAEVATTTRWAEFDLDVEILTRTGPWLGGGARLEAELECDGNYLDEDFPQTDANACFAGFTQDNDKSLNQWMADDDAELTLYSQASSPSAGAGEQIGTGVFHVEYDFDLPWYIEFLDTESPEGGMRFDTAWYLNVANTDKLGSVFDRAVPGLSLNETDPSVEGAARHIEDARTNPAATVPLKADKVLHGATPGDPLHRLAGAKSAALRTRATRNRTVSTNFCKTVAMPAKPDTGGPFDCDEYAMASTYEGSARSEYEGAQYELDYSVRWVNRSQNQEAGRRIGRWYEVDRILDSERFFITTTDTGPVPVPDPNPEDPDPDDPGPIEP</sequence>
<dbReference type="Proteomes" id="UP000054537">
    <property type="component" value="Unassembled WGS sequence"/>
</dbReference>
<evidence type="ECO:0000256" key="1">
    <source>
        <dbReference type="SAM" id="MobiDB-lite"/>
    </source>
</evidence>
<dbReference type="STRING" id="1869.MB27_10820"/>
<organism evidence="4 5">
    <name type="scientific">Actinoplanes utahensis</name>
    <dbReference type="NCBI Taxonomy" id="1869"/>
    <lineage>
        <taxon>Bacteria</taxon>
        <taxon>Bacillati</taxon>
        <taxon>Actinomycetota</taxon>
        <taxon>Actinomycetes</taxon>
        <taxon>Micromonosporales</taxon>
        <taxon>Micromonosporaceae</taxon>
        <taxon>Actinoplanes</taxon>
    </lineage>
</organism>
<keyword evidence="5" id="KW-1185">Reference proteome</keyword>
<keyword evidence="2" id="KW-0732">Signal</keyword>
<dbReference type="AlphaFoldDB" id="A0A0A6USX3"/>
<name>A0A0A6USX3_ACTUT</name>
<reference evidence="4 5" key="1">
    <citation type="submission" date="2014-10" db="EMBL/GenBank/DDBJ databases">
        <title>Draft genome sequence of Actinoplanes utahensis NRRL 12052.</title>
        <authorList>
            <person name="Velasco-Bucheli B."/>
            <person name="del Cerro C."/>
            <person name="Hormigo D."/>
            <person name="Garcia J.L."/>
            <person name="Acebal C."/>
            <person name="Arroyo M."/>
            <person name="de la Mata I."/>
        </authorList>
    </citation>
    <scope>NUCLEOTIDE SEQUENCE [LARGE SCALE GENOMIC DNA]</scope>
    <source>
        <strain evidence="4 5">NRRL 12052</strain>
    </source>
</reference>
<dbReference type="Pfam" id="PF14040">
    <property type="entry name" value="DNase_NucA_NucB"/>
    <property type="match status" value="1"/>
</dbReference>
<feature type="domain" description="Deoxyribonuclease NucA/NucB" evidence="3">
    <location>
        <begin position="377"/>
        <end position="470"/>
    </location>
</feature>
<dbReference type="OrthoDB" id="2751008at2"/>
<evidence type="ECO:0000256" key="2">
    <source>
        <dbReference type="SAM" id="SignalP"/>
    </source>
</evidence>
<evidence type="ECO:0000313" key="4">
    <source>
        <dbReference type="EMBL" id="KHD77569.1"/>
    </source>
</evidence>
<dbReference type="InterPro" id="IPR029476">
    <property type="entry name" value="DNase_NucA_NucB"/>
</dbReference>
<feature type="region of interest" description="Disordered" evidence="1">
    <location>
        <begin position="472"/>
        <end position="498"/>
    </location>
</feature>
<evidence type="ECO:0000259" key="3">
    <source>
        <dbReference type="Pfam" id="PF14040"/>
    </source>
</evidence>
<gene>
    <name evidence="4" type="ORF">MB27_10820</name>
</gene>